<evidence type="ECO:0000313" key="3">
    <source>
        <dbReference type="EMBL" id="QID06381.1"/>
    </source>
</evidence>
<sequence length="330" mass="38800">MDTIKNIMQELKYFDFDLDKSPDCIWQEIFNHYEDQIPIFKDNLTKILEPYSSTLSYIKMLPGLISKKNAMYFDEISYIAKRVNLDLYETLLLQLVYETTSACTTAIIDVNDSKFYLRTMDWPMEFLRDITIGLKIIKNSEVIGHVVTWLGYVGFLTATNIQHDYSIAINYRRTSNMTLSLAIKNAYRAAALKWPIGYLVRYIIEKNFPLTKAKTYFINVELISPCYITLFNKNDTSYIITRNCDKSINVRSTELIQTNCDHNKSEPNILWSVERREYIQKVINKINNSEKKISYKKLVKAISKFPIINEDTIYIHFQYENKDETLICEN</sequence>
<dbReference type="Pfam" id="PF02275">
    <property type="entry name" value="CBAH"/>
    <property type="match status" value="1"/>
</dbReference>
<evidence type="ECO:0000256" key="1">
    <source>
        <dbReference type="ARBA" id="ARBA00022801"/>
    </source>
</evidence>
<dbReference type="PANTHER" id="PTHR28583">
    <property type="entry name" value="ACID AMIDASE"/>
    <property type="match status" value="1"/>
</dbReference>
<accession>A0A6G6ADA9</accession>
<organism evidence="3">
    <name type="scientific">Borely moumouvirus</name>
    <dbReference type="NCBI Taxonomy" id="2712067"/>
    <lineage>
        <taxon>Viruses</taxon>
        <taxon>Varidnaviria</taxon>
        <taxon>Bamfordvirae</taxon>
        <taxon>Nucleocytoviricota</taxon>
        <taxon>Megaviricetes</taxon>
        <taxon>Imitervirales</taxon>
        <taxon>Mimiviridae</taxon>
        <taxon>Megamimivirinae</taxon>
        <taxon>Moumouvirus</taxon>
    </lineage>
</organism>
<evidence type="ECO:0000259" key="2">
    <source>
        <dbReference type="Pfam" id="PF02275"/>
    </source>
</evidence>
<dbReference type="EMBL" id="MN175499">
    <property type="protein sequence ID" value="QID06381.1"/>
    <property type="molecule type" value="Genomic_DNA"/>
</dbReference>
<keyword evidence="1 3" id="KW-0378">Hydrolase</keyword>
<dbReference type="GO" id="GO:0016810">
    <property type="term" value="F:hydrolase activity, acting on carbon-nitrogen (but not peptide) bonds"/>
    <property type="evidence" value="ECO:0007669"/>
    <property type="project" value="TreeGrafter"/>
</dbReference>
<proteinExistence type="predicted"/>
<dbReference type="InterPro" id="IPR029132">
    <property type="entry name" value="CBAH/NAAA_C"/>
</dbReference>
<feature type="domain" description="Choloylglycine hydrolase/NAAA C-terminal" evidence="2">
    <location>
        <begin position="103"/>
        <end position="253"/>
    </location>
</feature>
<protein>
    <submittedName>
        <fullName evidence="3">NTn (N-terminal nucleophile) hydrolase</fullName>
    </submittedName>
</protein>
<dbReference type="PANTHER" id="PTHR28583:SF4">
    <property type="entry name" value="N-ACYLETHANOLAMINE-HYDROLYZING ACID AMIDASE"/>
    <property type="match status" value="1"/>
</dbReference>
<reference evidence="3" key="1">
    <citation type="submission" date="2019-07" db="EMBL/GenBank/DDBJ databases">
        <title>The discovery of a new lineage B mimivirus raises questions about particles surface fibrils.</title>
        <authorList>
            <person name="Silva L.K.S."/>
            <person name="Rodrigues R.A.L."/>
            <person name="Andrade A.C.S.P."/>
            <person name="Hikida H."/>
            <person name="Andreani J."/>
            <person name="Levasseur A."/>
            <person name="La Scola B."/>
            <person name="Abrahao J.S."/>
        </authorList>
    </citation>
    <scope>NUCLEOTIDE SEQUENCE</scope>
    <source>
        <strain evidence="3">B60</strain>
    </source>
</reference>
<name>A0A6G6ADA9_9VIRU</name>